<organism evidence="4">
    <name type="scientific">Thermogemmatispora argillosa</name>
    <dbReference type="NCBI Taxonomy" id="2045280"/>
    <lineage>
        <taxon>Bacteria</taxon>
        <taxon>Bacillati</taxon>
        <taxon>Chloroflexota</taxon>
        <taxon>Ktedonobacteria</taxon>
        <taxon>Thermogemmatisporales</taxon>
        <taxon>Thermogemmatisporaceae</taxon>
        <taxon>Thermogemmatispora</taxon>
    </lineage>
</organism>
<sequence>MILGSDFKALGVVRSLGRRGIACMLIDAVPRSAWFSRYTRRRIRWHGSLGDEALLRFLLSLGPTHGLQGAVLFPMQDEAVELVSRHYMELAPLYRLTTPPWEIARWALDKRLTYQMAERLAIPAPRTWYPASEEALASLDLQFPLIVKPAISVHLQYALHLKALEAHNYAELLAAYRQVRAVLDADEIMLQELIPGGGLSQYSVGAFCAEGQLRYALTARRRRQYPIDYGLGSSFVEAVEVPALYPLAEKVLRFMGANGMVEVEFKLDPRDDCYKLLDINLRPWGWHTLCIACGLDLPYLQYCQATGRPGEAPTSIRYGRRWLRLLTDLPAGLQEIRAGLSSPSAYLRSLIGPLTFSVFAWSDPLPALGDLLVALLRSRSLLRSRLTPRSPAHPSSSPPQAVVSPPR</sequence>
<evidence type="ECO:0000259" key="3">
    <source>
        <dbReference type="PROSITE" id="PS50975"/>
    </source>
</evidence>
<evidence type="ECO:0000313" key="4">
    <source>
        <dbReference type="EMBL" id="BBH95741.1"/>
    </source>
</evidence>
<dbReference type="InterPro" id="IPR013815">
    <property type="entry name" value="ATP_grasp_subdomain_1"/>
</dbReference>
<evidence type="ECO:0000256" key="1">
    <source>
        <dbReference type="PROSITE-ProRule" id="PRU00409"/>
    </source>
</evidence>
<dbReference type="PROSITE" id="PS50975">
    <property type="entry name" value="ATP_GRASP"/>
    <property type="match status" value="1"/>
</dbReference>
<feature type="domain" description="ATP-grasp" evidence="3">
    <location>
        <begin position="114"/>
        <end position="306"/>
    </location>
</feature>
<keyword evidence="1" id="KW-0547">Nucleotide-binding</keyword>
<dbReference type="SUPFAM" id="SSF56059">
    <property type="entry name" value="Glutathione synthetase ATP-binding domain-like"/>
    <property type="match status" value="1"/>
</dbReference>
<name>A0A455T8G8_9CHLR</name>
<gene>
    <name evidence="4" type="ORF">KTA_39400</name>
</gene>
<keyword evidence="1" id="KW-0067">ATP-binding</keyword>
<dbReference type="GO" id="GO:0005524">
    <property type="term" value="F:ATP binding"/>
    <property type="evidence" value="ECO:0007669"/>
    <property type="project" value="UniProtKB-UniRule"/>
</dbReference>
<reference evidence="4" key="1">
    <citation type="submission" date="2018-12" db="EMBL/GenBank/DDBJ databases">
        <title>Novel natural products biosynthetic potential of the class Ktedonobacteria.</title>
        <authorList>
            <person name="Zheng Y."/>
            <person name="Saitou A."/>
            <person name="Wang C.M."/>
            <person name="Toyoda A."/>
            <person name="Minakuchi Y."/>
            <person name="Sekiguchi Y."/>
            <person name="Ueda K."/>
            <person name="Takano H."/>
            <person name="Sakai Y."/>
            <person name="Yokota A."/>
            <person name="Yabe S."/>
        </authorList>
    </citation>
    <scope>NUCLEOTIDE SEQUENCE</scope>
    <source>
        <strain evidence="4">A3-2</strain>
    </source>
</reference>
<evidence type="ECO:0000256" key="2">
    <source>
        <dbReference type="SAM" id="MobiDB-lite"/>
    </source>
</evidence>
<dbReference type="InterPro" id="IPR011761">
    <property type="entry name" value="ATP-grasp"/>
</dbReference>
<dbReference type="Pfam" id="PF15632">
    <property type="entry name" value="ATPgrasp_Ter"/>
    <property type="match status" value="1"/>
</dbReference>
<feature type="region of interest" description="Disordered" evidence="2">
    <location>
        <begin position="386"/>
        <end position="407"/>
    </location>
</feature>
<dbReference type="EMBL" id="AP019377">
    <property type="protein sequence ID" value="BBH95741.1"/>
    <property type="molecule type" value="Genomic_DNA"/>
</dbReference>
<dbReference type="AlphaFoldDB" id="A0A455T8G8"/>
<protein>
    <recommendedName>
        <fullName evidence="3">ATP-grasp domain-containing protein</fullName>
    </recommendedName>
</protein>
<dbReference type="GO" id="GO:0046872">
    <property type="term" value="F:metal ion binding"/>
    <property type="evidence" value="ECO:0007669"/>
    <property type="project" value="InterPro"/>
</dbReference>
<accession>A0A455T8G8</accession>
<dbReference type="Gene3D" id="3.30.470.20">
    <property type="entry name" value="ATP-grasp fold, B domain"/>
    <property type="match status" value="1"/>
</dbReference>
<proteinExistence type="predicted"/>
<dbReference type="Gene3D" id="3.30.1490.20">
    <property type="entry name" value="ATP-grasp fold, A domain"/>
    <property type="match status" value="1"/>
</dbReference>